<dbReference type="Gene3D" id="3.40.50.150">
    <property type="entry name" value="Vaccinia Virus protein VP39"/>
    <property type="match status" value="1"/>
</dbReference>
<reference evidence="1 2" key="1">
    <citation type="journal article" date="2015" name="Genome Biol. Evol.">
        <title>Comparative Genomics of a Bacterivorous Green Alga Reveals Evolutionary Causalities and Consequences of Phago-Mixotrophic Mode of Nutrition.</title>
        <authorList>
            <person name="Burns J.A."/>
            <person name="Paasch A."/>
            <person name="Narechania A."/>
            <person name="Kim E."/>
        </authorList>
    </citation>
    <scope>NUCLEOTIDE SEQUENCE [LARGE SCALE GENOMIC DNA]</scope>
    <source>
        <strain evidence="1 2">PLY_AMNH</strain>
    </source>
</reference>
<dbReference type="InterPro" id="IPR029063">
    <property type="entry name" value="SAM-dependent_MTases_sf"/>
</dbReference>
<gene>
    <name evidence="1" type="ORF">CYMTET_48611</name>
</gene>
<name>A0AAE0EUZ1_9CHLO</name>
<sequence length="253" mass="28811">MEVEKPTRILVLFSGTGSVETQFQRQFKGCEVVTVDILPKWDPLHAADILKWDYRQCPRHYFDVIWASPPCTEYIKTKTVGESDIKTADRRVQRTRENIDFYDPAYYFIENPAGDATRGLHTRPVMKGLPEPHLTMYCRYGAPYMKPTHIWTNAPISVPLLQCTGTTPCPTKATLKTHENTSQSGNSASNVPGMRSAQAAYAVPRTLLHHLFCELHLDEDIEDVNAVLEHISKTTSREYTEDFNENTHVEDLP</sequence>
<keyword evidence="2" id="KW-1185">Reference proteome</keyword>
<comment type="caution">
    <text evidence="1">The sequence shown here is derived from an EMBL/GenBank/DDBJ whole genome shotgun (WGS) entry which is preliminary data.</text>
</comment>
<accession>A0AAE0EUZ1</accession>
<evidence type="ECO:0000313" key="1">
    <source>
        <dbReference type="EMBL" id="KAK3241641.1"/>
    </source>
</evidence>
<dbReference type="AlphaFoldDB" id="A0AAE0EUZ1"/>
<protein>
    <submittedName>
        <fullName evidence="1">Uncharacterized protein</fullName>
    </submittedName>
</protein>
<dbReference type="EMBL" id="LGRX02033349">
    <property type="protein sequence ID" value="KAK3241641.1"/>
    <property type="molecule type" value="Genomic_DNA"/>
</dbReference>
<proteinExistence type="predicted"/>
<dbReference type="Proteomes" id="UP001190700">
    <property type="component" value="Unassembled WGS sequence"/>
</dbReference>
<evidence type="ECO:0000313" key="2">
    <source>
        <dbReference type="Proteomes" id="UP001190700"/>
    </source>
</evidence>
<dbReference type="SUPFAM" id="SSF53335">
    <property type="entry name" value="S-adenosyl-L-methionine-dependent methyltransferases"/>
    <property type="match status" value="1"/>
</dbReference>
<organism evidence="1 2">
    <name type="scientific">Cymbomonas tetramitiformis</name>
    <dbReference type="NCBI Taxonomy" id="36881"/>
    <lineage>
        <taxon>Eukaryota</taxon>
        <taxon>Viridiplantae</taxon>
        <taxon>Chlorophyta</taxon>
        <taxon>Pyramimonadophyceae</taxon>
        <taxon>Pyramimonadales</taxon>
        <taxon>Pyramimonadaceae</taxon>
        <taxon>Cymbomonas</taxon>
    </lineage>
</organism>